<gene>
    <name evidence="1" type="ORF">Bca52824_033220</name>
</gene>
<protein>
    <submittedName>
        <fullName evidence="1">Uncharacterized protein</fullName>
    </submittedName>
</protein>
<reference evidence="1 2" key="1">
    <citation type="submission" date="2020-02" db="EMBL/GenBank/DDBJ databases">
        <authorList>
            <person name="Ma Q."/>
            <person name="Huang Y."/>
            <person name="Song X."/>
            <person name="Pei D."/>
        </authorList>
    </citation>
    <scope>NUCLEOTIDE SEQUENCE [LARGE SCALE GENOMIC DNA]</scope>
    <source>
        <strain evidence="1">Sxm20200214</strain>
        <tissue evidence="1">Leaf</tissue>
    </source>
</reference>
<proteinExistence type="predicted"/>
<keyword evidence="2" id="KW-1185">Reference proteome</keyword>
<organism evidence="1 2">
    <name type="scientific">Brassica carinata</name>
    <name type="common">Ethiopian mustard</name>
    <name type="synonym">Abyssinian cabbage</name>
    <dbReference type="NCBI Taxonomy" id="52824"/>
    <lineage>
        <taxon>Eukaryota</taxon>
        <taxon>Viridiplantae</taxon>
        <taxon>Streptophyta</taxon>
        <taxon>Embryophyta</taxon>
        <taxon>Tracheophyta</taxon>
        <taxon>Spermatophyta</taxon>
        <taxon>Magnoliopsida</taxon>
        <taxon>eudicotyledons</taxon>
        <taxon>Gunneridae</taxon>
        <taxon>Pentapetalae</taxon>
        <taxon>rosids</taxon>
        <taxon>malvids</taxon>
        <taxon>Brassicales</taxon>
        <taxon>Brassicaceae</taxon>
        <taxon>Brassiceae</taxon>
        <taxon>Brassica</taxon>
    </lineage>
</organism>
<dbReference type="Proteomes" id="UP000886595">
    <property type="component" value="Unassembled WGS sequence"/>
</dbReference>
<accession>A0A8X7SIE0</accession>
<dbReference type="EMBL" id="JAAMPC010000007">
    <property type="protein sequence ID" value="KAG2304569.1"/>
    <property type="molecule type" value="Genomic_DNA"/>
</dbReference>
<evidence type="ECO:0000313" key="2">
    <source>
        <dbReference type="Proteomes" id="UP000886595"/>
    </source>
</evidence>
<name>A0A8X7SIE0_BRACI</name>
<dbReference type="AlphaFoldDB" id="A0A8X7SIE0"/>
<comment type="caution">
    <text evidence="1">The sequence shown here is derived from an EMBL/GenBank/DDBJ whole genome shotgun (WGS) entry which is preliminary data.</text>
</comment>
<evidence type="ECO:0000313" key="1">
    <source>
        <dbReference type="EMBL" id="KAG2304569.1"/>
    </source>
</evidence>
<sequence length="368" mass="41928">MIVAAFPLPAVMDGSLGQTQTPTYISLHLSHLVRDQDRNLLELRQKEWFQIFMRTPPLARRDRSFTVSRRRYIFNLDRHCFTRSQIPLVYGIGTKFLVLHQSASVFDLQLRTERAVSAGKIFNFKWFSTPQLQNQRSYLAIFNLVQQQESFLIRSDGETDGKIDMVLLVDHVLGFEGRSCSSDGGYATSLFLGGTQRVKKGGVLMWIDMVLLVRSRHLLQSSIFAHLLNMFKHLLKEDFIYELSGFYVTRNINHFKLRDSPVAIRFINNTKFVELTMGPPPILLELFSNYFTYHGSAYVRLDAYFSVPALMVNLATTHTSITCGAVPMNQTAPPTETTTTAEVTVSDSSAMERHFAAAEMELKKPHNT</sequence>